<evidence type="ECO:0000313" key="2">
    <source>
        <dbReference type="Proteomes" id="UP000821845"/>
    </source>
</evidence>
<evidence type="ECO:0000313" key="1">
    <source>
        <dbReference type="EMBL" id="KAH6947896.1"/>
    </source>
</evidence>
<accession>A0ACB7TL62</accession>
<comment type="caution">
    <text evidence="1">The sequence shown here is derived from an EMBL/GenBank/DDBJ whole genome shotgun (WGS) entry which is preliminary data.</text>
</comment>
<sequence>MQLQVTLCATFSAVQSGAFTTEQPKQSEWHGAYTFWFAGPRPPTTRDSPEPPLPPPEEAEEAAAAILTAPAPTTRDSPPPVPQITGTPRKLVFREEVENTPDQRESDGTNPSFSSAPSSPSTSSDVSANQLISAAPANATVQGASSSPSQPKEKGKEGDRKETIRFFKDILGMRVLRHEEFEDGCRAACNGPYDLNWSKTMVGYGPEISHFVMELTYNYGIGSYAKGNDFVAVVIRSDDVVDNARRHSWPVEKFEGNDALIAPGGYRFVIKRRVKPNDMKRLDPVEEVVLASSKIANTMSYWHDLLGMTIHERSEKGTTLSYGDTQCRLRFVLSVEPIDRAKAYGRVAFECPASELADIEKRVLAAGHKVLTPLTRLDTPGKATVSVVILADPDGHEICFVDAESFRLLSAVDPEAERLLQKAIDEDKSAQWYRDVQGSEKPAA</sequence>
<gene>
    <name evidence="1" type="ORF">HPB50_022070</name>
</gene>
<protein>
    <submittedName>
        <fullName evidence="1">Uncharacterized protein</fullName>
    </submittedName>
</protein>
<keyword evidence="2" id="KW-1185">Reference proteome</keyword>
<dbReference type="Proteomes" id="UP000821845">
    <property type="component" value="Chromosome 1"/>
</dbReference>
<name>A0ACB7TL62_HYAAI</name>
<dbReference type="EMBL" id="CM023481">
    <property type="protein sequence ID" value="KAH6947896.1"/>
    <property type="molecule type" value="Genomic_DNA"/>
</dbReference>
<proteinExistence type="predicted"/>
<reference evidence="1" key="1">
    <citation type="submission" date="2020-05" db="EMBL/GenBank/DDBJ databases">
        <title>Large-scale comparative analyses of tick genomes elucidate their genetic diversity and vector capacities.</title>
        <authorList>
            <person name="Jia N."/>
            <person name="Wang J."/>
            <person name="Shi W."/>
            <person name="Du L."/>
            <person name="Sun Y."/>
            <person name="Zhan W."/>
            <person name="Jiang J."/>
            <person name="Wang Q."/>
            <person name="Zhang B."/>
            <person name="Ji P."/>
            <person name="Sakyi L.B."/>
            <person name="Cui X."/>
            <person name="Yuan T."/>
            <person name="Jiang B."/>
            <person name="Yang W."/>
            <person name="Lam T.T.-Y."/>
            <person name="Chang Q."/>
            <person name="Ding S."/>
            <person name="Wang X."/>
            <person name="Zhu J."/>
            <person name="Ruan X."/>
            <person name="Zhao L."/>
            <person name="Wei J."/>
            <person name="Que T."/>
            <person name="Du C."/>
            <person name="Cheng J."/>
            <person name="Dai P."/>
            <person name="Han X."/>
            <person name="Huang E."/>
            <person name="Gao Y."/>
            <person name="Liu J."/>
            <person name="Shao H."/>
            <person name="Ye R."/>
            <person name="Li L."/>
            <person name="Wei W."/>
            <person name="Wang X."/>
            <person name="Wang C."/>
            <person name="Yang T."/>
            <person name="Huo Q."/>
            <person name="Li W."/>
            <person name="Guo W."/>
            <person name="Chen H."/>
            <person name="Zhou L."/>
            <person name="Ni X."/>
            <person name="Tian J."/>
            <person name="Zhou Y."/>
            <person name="Sheng Y."/>
            <person name="Liu T."/>
            <person name="Pan Y."/>
            <person name="Xia L."/>
            <person name="Li J."/>
            <person name="Zhao F."/>
            <person name="Cao W."/>
        </authorList>
    </citation>
    <scope>NUCLEOTIDE SEQUENCE</scope>
    <source>
        <strain evidence="1">Hyas-2018</strain>
    </source>
</reference>
<organism evidence="1 2">
    <name type="scientific">Hyalomma asiaticum</name>
    <name type="common">Tick</name>
    <dbReference type="NCBI Taxonomy" id="266040"/>
    <lineage>
        <taxon>Eukaryota</taxon>
        <taxon>Metazoa</taxon>
        <taxon>Ecdysozoa</taxon>
        <taxon>Arthropoda</taxon>
        <taxon>Chelicerata</taxon>
        <taxon>Arachnida</taxon>
        <taxon>Acari</taxon>
        <taxon>Parasitiformes</taxon>
        <taxon>Ixodida</taxon>
        <taxon>Ixodoidea</taxon>
        <taxon>Ixodidae</taxon>
        <taxon>Hyalomminae</taxon>
        <taxon>Hyalomma</taxon>
    </lineage>
</organism>